<dbReference type="InterPro" id="IPR012310">
    <property type="entry name" value="DNA_ligase_ATP-dep_cent"/>
</dbReference>
<evidence type="ECO:0000256" key="9">
    <source>
        <dbReference type="ARBA" id="ARBA00023204"/>
    </source>
</evidence>
<keyword evidence="5" id="KW-0547">Nucleotide-binding</keyword>
<evidence type="ECO:0000256" key="3">
    <source>
        <dbReference type="ARBA" id="ARBA00022598"/>
    </source>
</evidence>
<keyword evidence="8" id="KW-0233">DNA recombination</keyword>
<dbReference type="PANTHER" id="PTHR45674:SF4">
    <property type="entry name" value="DNA LIGASE 1"/>
    <property type="match status" value="1"/>
</dbReference>
<evidence type="ECO:0000313" key="13">
    <source>
        <dbReference type="EMBL" id="GAU46512.1"/>
    </source>
</evidence>
<dbReference type="SUPFAM" id="SSF56091">
    <property type="entry name" value="DNA ligase/mRNA capping enzyme, catalytic domain"/>
    <property type="match status" value="1"/>
</dbReference>
<reference evidence="14" key="1">
    <citation type="journal article" date="2017" name="Front. Plant Sci.">
        <title>Climate Clever Clovers: New Paradigm to Reduce the Environmental Footprint of Ruminants by Breeding Low Methanogenic Forages Utilizing Haplotype Variation.</title>
        <authorList>
            <person name="Kaur P."/>
            <person name="Appels R."/>
            <person name="Bayer P.E."/>
            <person name="Keeble-Gagnere G."/>
            <person name="Wang J."/>
            <person name="Hirakawa H."/>
            <person name="Shirasawa K."/>
            <person name="Vercoe P."/>
            <person name="Stefanova K."/>
            <person name="Durmic Z."/>
            <person name="Nichols P."/>
            <person name="Revell C."/>
            <person name="Isobe S.N."/>
            <person name="Edwards D."/>
            <person name="Erskine W."/>
        </authorList>
    </citation>
    <scope>NUCLEOTIDE SEQUENCE [LARGE SCALE GENOMIC DNA]</scope>
    <source>
        <strain evidence="14">cv. Daliak</strain>
    </source>
</reference>
<protein>
    <recommendedName>
        <fullName evidence="12">ATP-dependent DNA ligase family profile domain-containing protein</fullName>
    </recommendedName>
</protein>
<comment type="similarity">
    <text evidence="2">Belongs to the ATP-dependent DNA ligase family.</text>
</comment>
<dbReference type="GO" id="GO:0003910">
    <property type="term" value="F:DNA ligase (ATP) activity"/>
    <property type="evidence" value="ECO:0007669"/>
    <property type="project" value="InterPro"/>
</dbReference>
<dbReference type="CDD" id="cd07900">
    <property type="entry name" value="Adenylation_DNA_ligase_I_Euk"/>
    <property type="match status" value="1"/>
</dbReference>
<dbReference type="GO" id="GO:0003677">
    <property type="term" value="F:DNA binding"/>
    <property type="evidence" value="ECO:0007669"/>
    <property type="project" value="InterPro"/>
</dbReference>
<keyword evidence="3" id="KW-0436">Ligase</keyword>
<accession>A0A2Z6PBC5</accession>
<dbReference type="Gene3D" id="1.10.3260.10">
    <property type="entry name" value="DNA ligase, ATP-dependent, N-terminal domain"/>
    <property type="match status" value="2"/>
</dbReference>
<dbReference type="SUPFAM" id="SSF117018">
    <property type="entry name" value="ATP-dependent DNA ligase DNA-binding domain"/>
    <property type="match status" value="1"/>
</dbReference>
<evidence type="ECO:0000256" key="1">
    <source>
        <dbReference type="ARBA" id="ARBA00004123"/>
    </source>
</evidence>
<dbReference type="Gene3D" id="3.30.470.30">
    <property type="entry name" value="DNA ligase/mRNA capping enzyme"/>
    <property type="match status" value="1"/>
</dbReference>
<sequence>MEVVCNLLRTVIHATPDDLLPVVYLFSCCIAPPHEGLEFGIGESTVLEVVADAYGIALDRIKEWNKKDLQIQCAEQTLLAALGQAAMYNEEDSKLPPEVQSPLEEVSHLIEISEKCVIARISSSDSFLQGWSTMLAIKVGHGEAADIVKQAYSVFPDFDKIVSALLTDGVWLLPKTCKFTLGVPVHPMLAKPINCVSDALTKFKGIEITCEYKYDGERAQIHYLENGLVEIYSRKSERITGKFPDVVAAVSRLKKIIVSSFVLDCELVAYDRAMHKILILQELSTRARKDVGTSDIEVNVCIFAFDLLYLNGQTLLQENLIIRREHLYASFEEESEFLQFATSITSNDAEEIQKLFDKAVGARQSIDIMQKKPNLMSGSKTVFEVKASDLTCSSEYPAAIGLVNPDKLLTFIVGGGDFTFSIKGSLRGARLVAVAKMYKAQEQRKESNKQSNMTNEDKDGDEDADKGDHRLSR</sequence>
<feature type="domain" description="ATP-dependent DNA ligase family profile" evidence="12">
    <location>
        <begin position="293"/>
        <end position="360"/>
    </location>
</feature>
<dbReference type="PROSITE" id="PS00697">
    <property type="entry name" value="DNA_LIGASE_A1"/>
    <property type="match status" value="1"/>
</dbReference>
<dbReference type="GO" id="GO:0006310">
    <property type="term" value="P:DNA recombination"/>
    <property type="evidence" value="ECO:0007669"/>
    <property type="project" value="UniProtKB-KW"/>
</dbReference>
<keyword evidence="4" id="KW-0235">DNA replication</keyword>
<keyword evidence="6" id="KW-0227">DNA damage</keyword>
<dbReference type="PANTHER" id="PTHR45674">
    <property type="entry name" value="DNA LIGASE 1/3 FAMILY MEMBER"/>
    <property type="match status" value="1"/>
</dbReference>
<dbReference type="GO" id="GO:0006281">
    <property type="term" value="P:DNA repair"/>
    <property type="evidence" value="ECO:0007669"/>
    <property type="project" value="UniProtKB-KW"/>
</dbReference>
<dbReference type="AlphaFoldDB" id="A0A2Z6PBC5"/>
<dbReference type="InterPro" id="IPR016059">
    <property type="entry name" value="DNA_ligase_ATP-dep_CS"/>
</dbReference>
<keyword evidence="14" id="KW-1185">Reference proteome</keyword>
<evidence type="ECO:0000256" key="11">
    <source>
        <dbReference type="SAM" id="MobiDB-lite"/>
    </source>
</evidence>
<organism evidence="13 14">
    <name type="scientific">Trifolium subterraneum</name>
    <name type="common">Subterranean clover</name>
    <dbReference type="NCBI Taxonomy" id="3900"/>
    <lineage>
        <taxon>Eukaryota</taxon>
        <taxon>Viridiplantae</taxon>
        <taxon>Streptophyta</taxon>
        <taxon>Embryophyta</taxon>
        <taxon>Tracheophyta</taxon>
        <taxon>Spermatophyta</taxon>
        <taxon>Magnoliopsida</taxon>
        <taxon>eudicotyledons</taxon>
        <taxon>Gunneridae</taxon>
        <taxon>Pentapetalae</taxon>
        <taxon>rosids</taxon>
        <taxon>fabids</taxon>
        <taxon>Fabales</taxon>
        <taxon>Fabaceae</taxon>
        <taxon>Papilionoideae</taxon>
        <taxon>50 kb inversion clade</taxon>
        <taxon>NPAAA clade</taxon>
        <taxon>Hologalegina</taxon>
        <taxon>IRL clade</taxon>
        <taxon>Trifolieae</taxon>
        <taxon>Trifolium</taxon>
    </lineage>
</organism>
<evidence type="ECO:0000256" key="4">
    <source>
        <dbReference type="ARBA" id="ARBA00022705"/>
    </source>
</evidence>
<evidence type="ECO:0000259" key="12">
    <source>
        <dbReference type="PROSITE" id="PS50160"/>
    </source>
</evidence>
<evidence type="ECO:0000256" key="2">
    <source>
        <dbReference type="ARBA" id="ARBA00007572"/>
    </source>
</evidence>
<gene>
    <name evidence="13" type="ORF">TSUD_285940</name>
</gene>
<evidence type="ECO:0000256" key="6">
    <source>
        <dbReference type="ARBA" id="ARBA00022763"/>
    </source>
</evidence>
<evidence type="ECO:0000256" key="5">
    <source>
        <dbReference type="ARBA" id="ARBA00022741"/>
    </source>
</evidence>
<dbReference type="PROSITE" id="PS50160">
    <property type="entry name" value="DNA_LIGASE_A3"/>
    <property type="match status" value="1"/>
</dbReference>
<evidence type="ECO:0000256" key="10">
    <source>
        <dbReference type="ARBA" id="ARBA00023242"/>
    </source>
</evidence>
<evidence type="ECO:0000313" key="14">
    <source>
        <dbReference type="Proteomes" id="UP000242715"/>
    </source>
</evidence>
<dbReference type="OrthoDB" id="206088at2759"/>
<dbReference type="GO" id="GO:0005524">
    <property type="term" value="F:ATP binding"/>
    <property type="evidence" value="ECO:0007669"/>
    <property type="project" value="UniProtKB-KW"/>
</dbReference>
<evidence type="ECO:0000256" key="7">
    <source>
        <dbReference type="ARBA" id="ARBA00022840"/>
    </source>
</evidence>
<dbReference type="InterPro" id="IPR050191">
    <property type="entry name" value="ATP-dep_DNA_ligase"/>
</dbReference>
<dbReference type="Proteomes" id="UP000242715">
    <property type="component" value="Unassembled WGS sequence"/>
</dbReference>
<comment type="subcellular location">
    <subcellularLocation>
        <location evidence="1">Nucleus</location>
    </subcellularLocation>
</comment>
<keyword evidence="10" id="KW-0539">Nucleus</keyword>
<dbReference type="EMBL" id="DF974220">
    <property type="protein sequence ID" value="GAU46512.1"/>
    <property type="molecule type" value="Genomic_DNA"/>
</dbReference>
<name>A0A2Z6PBC5_TRISU</name>
<dbReference type="InterPro" id="IPR036599">
    <property type="entry name" value="DNA_ligase_N_sf"/>
</dbReference>
<dbReference type="GO" id="GO:0005634">
    <property type="term" value="C:nucleus"/>
    <property type="evidence" value="ECO:0007669"/>
    <property type="project" value="UniProtKB-SubCell"/>
</dbReference>
<dbReference type="InterPro" id="IPR012308">
    <property type="entry name" value="DNA_ligase_ATP-dep_N"/>
</dbReference>
<dbReference type="GO" id="GO:0006273">
    <property type="term" value="P:lagging strand elongation"/>
    <property type="evidence" value="ECO:0007669"/>
    <property type="project" value="TreeGrafter"/>
</dbReference>
<dbReference type="FunFam" id="3.30.470.30:FF:000002">
    <property type="entry name" value="DNA ligase"/>
    <property type="match status" value="1"/>
</dbReference>
<evidence type="ECO:0000256" key="8">
    <source>
        <dbReference type="ARBA" id="ARBA00023172"/>
    </source>
</evidence>
<keyword evidence="9" id="KW-0234">DNA repair</keyword>
<dbReference type="GO" id="GO:0005739">
    <property type="term" value="C:mitochondrion"/>
    <property type="evidence" value="ECO:0007669"/>
    <property type="project" value="TreeGrafter"/>
</dbReference>
<dbReference type="Pfam" id="PF04675">
    <property type="entry name" value="DNA_ligase_A_N"/>
    <property type="match status" value="1"/>
</dbReference>
<dbReference type="Pfam" id="PF01068">
    <property type="entry name" value="DNA_ligase_A_M"/>
    <property type="match status" value="1"/>
</dbReference>
<proteinExistence type="inferred from homology"/>
<feature type="region of interest" description="Disordered" evidence="11">
    <location>
        <begin position="440"/>
        <end position="473"/>
    </location>
</feature>
<keyword evidence="7" id="KW-0067">ATP-binding</keyword>